<evidence type="ECO:0000313" key="3">
    <source>
        <dbReference type="Proteomes" id="UP001430953"/>
    </source>
</evidence>
<evidence type="ECO:0000313" key="2">
    <source>
        <dbReference type="EMBL" id="KAL0105356.1"/>
    </source>
</evidence>
<proteinExistence type="predicted"/>
<organism evidence="2 3">
    <name type="scientific">Cardiocondyla obscurior</name>
    <dbReference type="NCBI Taxonomy" id="286306"/>
    <lineage>
        <taxon>Eukaryota</taxon>
        <taxon>Metazoa</taxon>
        <taxon>Ecdysozoa</taxon>
        <taxon>Arthropoda</taxon>
        <taxon>Hexapoda</taxon>
        <taxon>Insecta</taxon>
        <taxon>Pterygota</taxon>
        <taxon>Neoptera</taxon>
        <taxon>Endopterygota</taxon>
        <taxon>Hymenoptera</taxon>
        <taxon>Apocrita</taxon>
        <taxon>Aculeata</taxon>
        <taxon>Formicoidea</taxon>
        <taxon>Formicidae</taxon>
        <taxon>Myrmicinae</taxon>
        <taxon>Cardiocondyla</taxon>
    </lineage>
</organism>
<evidence type="ECO:0000256" key="1">
    <source>
        <dbReference type="SAM" id="MobiDB-lite"/>
    </source>
</evidence>
<dbReference type="EMBL" id="JADYXP020000019">
    <property type="protein sequence ID" value="KAL0105356.1"/>
    <property type="molecule type" value="Genomic_DNA"/>
</dbReference>
<dbReference type="Proteomes" id="UP001430953">
    <property type="component" value="Unassembled WGS sequence"/>
</dbReference>
<name>A0AAW2ESI5_9HYME</name>
<accession>A0AAW2ESI5</accession>
<sequence>MNKQVTPATWRHRASARGRSARDSSYLHKDPHEVSISRDLSRGRRGRAKFAARAGRTCRPVLSPAFAAAFSEKETRTNGACTIDRHYRHRRRRDNNRRQFLSDIRAMYWDESPIDLFAFTLAISRMQWARDEREKKTPSQAEAAVVAASLPRSFLAYYSRSGLDTCIMCKRCFFFLFKF</sequence>
<gene>
    <name evidence="2" type="ORF">PUN28_016781</name>
</gene>
<reference evidence="2 3" key="1">
    <citation type="submission" date="2023-03" db="EMBL/GenBank/DDBJ databases">
        <title>High recombination rates correlate with genetic variation in Cardiocondyla obscurior ants.</title>
        <authorList>
            <person name="Errbii M."/>
        </authorList>
    </citation>
    <scope>NUCLEOTIDE SEQUENCE [LARGE SCALE GENOMIC DNA]</scope>
    <source>
        <strain evidence="2">Alpha-2009</strain>
        <tissue evidence="2">Whole body</tissue>
    </source>
</reference>
<feature type="compositionally biased region" description="Basic and acidic residues" evidence="1">
    <location>
        <begin position="20"/>
        <end position="41"/>
    </location>
</feature>
<comment type="caution">
    <text evidence="2">The sequence shown here is derived from an EMBL/GenBank/DDBJ whole genome shotgun (WGS) entry which is preliminary data.</text>
</comment>
<protein>
    <submittedName>
        <fullName evidence="2">Uncharacterized protein</fullName>
    </submittedName>
</protein>
<keyword evidence="3" id="KW-1185">Reference proteome</keyword>
<feature type="region of interest" description="Disordered" evidence="1">
    <location>
        <begin position="1"/>
        <end position="41"/>
    </location>
</feature>
<dbReference type="AlphaFoldDB" id="A0AAW2ESI5"/>